<evidence type="ECO:0000313" key="2">
    <source>
        <dbReference type="EMBL" id="KXZ48879.1"/>
    </source>
</evidence>
<proteinExistence type="predicted"/>
<dbReference type="PANTHER" id="PTHR39757:SF5">
    <property type="entry name" value="OS02G0190600 PROTEIN"/>
    <property type="match status" value="1"/>
</dbReference>
<sequence length="272" mass="28930">MGAEWGREEEASQGVGRLMIRGSLVLDATGHARRLVEYDKKFDPGFQGAYGIVAEVESHPFALDTMLFMDWRDDHTHAPGLEAMRAANEKLPTFLYAMPFTKNKVFLEETALVTRPALDFPELKERLQARLKYLGIKVTRVEEEEYCLIPMGGVLPKHPQRVLALGGTAGERLIVFGLSLFVKSNNAARASLLARGIPGLIAMLGGLLPTLGDYYGDAESLKERKDAVDAAARKAAKAALAAAAPAASAASSSSGAKEAALSGSGSGAGGRS</sequence>
<evidence type="ECO:0000313" key="3">
    <source>
        <dbReference type="Proteomes" id="UP000075714"/>
    </source>
</evidence>
<dbReference type="PANTHER" id="PTHR39757">
    <property type="match status" value="1"/>
</dbReference>
<reference evidence="3" key="1">
    <citation type="journal article" date="2016" name="Nat. Commun.">
        <title>The Gonium pectorale genome demonstrates co-option of cell cycle regulation during the evolution of multicellularity.</title>
        <authorList>
            <person name="Hanschen E.R."/>
            <person name="Marriage T.N."/>
            <person name="Ferris P.J."/>
            <person name="Hamaji T."/>
            <person name="Toyoda A."/>
            <person name="Fujiyama A."/>
            <person name="Neme R."/>
            <person name="Noguchi H."/>
            <person name="Minakuchi Y."/>
            <person name="Suzuki M."/>
            <person name="Kawai-Toyooka H."/>
            <person name="Smith D.R."/>
            <person name="Sparks H."/>
            <person name="Anderson J."/>
            <person name="Bakaric R."/>
            <person name="Luria V."/>
            <person name="Karger A."/>
            <person name="Kirschner M.W."/>
            <person name="Durand P.M."/>
            <person name="Michod R.E."/>
            <person name="Nozaki H."/>
            <person name="Olson B.J."/>
        </authorList>
    </citation>
    <scope>NUCLEOTIDE SEQUENCE [LARGE SCALE GENOMIC DNA]</scope>
    <source>
        <strain evidence="3">NIES-2863</strain>
    </source>
</reference>
<dbReference type="OrthoDB" id="1716816at2759"/>
<feature type="compositionally biased region" description="Low complexity" evidence="1">
    <location>
        <begin position="246"/>
        <end position="263"/>
    </location>
</feature>
<dbReference type="STRING" id="33097.A0A150GGB0"/>
<dbReference type="EMBL" id="LSYV01000025">
    <property type="protein sequence ID" value="KXZ48879.1"/>
    <property type="molecule type" value="Genomic_DNA"/>
</dbReference>
<evidence type="ECO:0000256" key="1">
    <source>
        <dbReference type="SAM" id="MobiDB-lite"/>
    </source>
</evidence>
<accession>A0A150GGB0</accession>
<protein>
    <submittedName>
        <fullName evidence="2">Uncharacterized protein</fullName>
    </submittedName>
</protein>
<gene>
    <name evidence="2" type="ORF">GPECTOR_24g168</name>
</gene>
<dbReference type="AlphaFoldDB" id="A0A150GGB0"/>
<organism evidence="2 3">
    <name type="scientific">Gonium pectorale</name>
    <name type="common">Green alga</name>
    <dbReference type="NCBI Taxonomy" id="33097"/>
    <lineage>
        <taxon>Eukaryota</taxon>
        <taxon>Viridiplantae</taxon>
        <taxon>Chlorophyta</taxon>
        <taxon>core chlorophytes</taxon>
        <taxon>Chlorophyceae</taxon>
        <taxon>CS clade</taxon>
        <taxon>Chlamydomonadales</taxon>
        <taxon>Volvocaceae</taxon>
        <taxon>Gonium</taxon>
    </lineage>
</organism>
<feature type="region of interest" description="Disordered" evidence="1">
    <location>
        <begin position="246"/>
        <end position="272"/>
    </location>
</feature>
<dbReference type="Proteomes" id="UP000075714">
    <property type="component" value="Unassembled WGS sequence"/>
</dbReference>
<name>A0A150GGB0_GONPE</name>
<comment type="caution">
    <text evidence="2">The sequence shown here is derived from an EMBL/GenBank/DDBJ whole genome shotgun (WGS) entry which is preliminary data.</text>
</comment>
<dbReference type="Pfam" id="PF05834">
    <property type="entry name" value="Lycopene_cycl"/>
    <property type="match status" value="1"/>
</dbReference>
<keyword evidence="3" id="KW-1185">Reference proteome</keyword>